<dbReference type="InterPro" id="IPR001611">
    <property type="entry name" value="Leu-rich_rpt"/>
</dbReference>
<name>A0A8B6DWV3_MYTGA</name>
<dbReference type="AlphaFoldDB" id="A0A8B6DWV3"/>
<protein>
    <submittedName>
        <fullName evidence="6">Uncharacterized protein</fullName>
    </submittedName>
</protein>
<evidence type="ECO:0000313" key="6">
    <source>
        <dbReference type="EMBL" id="VDI25548.1"/>
    </source>
</evidence>
<feature type="signal peptide" evidence="5">
    <location>
        <begin position="1"/>
        <end position="19"/>
    </location>
</feature>
<comment type="caution">
    <text evidence="6">The sequence shown here is derived from an EMBL/GenBank/DDBJ whole genome shotgun (WGS) entry which is preliminary data.</text>
</comment>
<dbReference type="PROSITE" id="PS51450">
    <property type="entry name" value="LRR"/>
    <property type="match status" value="2"/>
</dbReference>
<feature type="chain" id="PRO_5032311507" evidence="5">
    <location>
        <begin position="20"/>
        <end position="139"/>
    </location>
</feature>
<dbReference type="InterPro" id="IPR003591">
    <property type="entry name" value="Leu-rich_rpt_typical-subtyp"/>
</dbReference>
<sequence>MALFDVICVTFLLLVEAYAQHCNITDVKGYKKADCRNLHLNTIPSDLSEDVDVLDLRDNDLCELKNGSFEKFKNLKELLLSKNNISRIEKKVFHPLKQLEVLDLSENNIESISDQSKPVSVSKKSLQAGHSSEYERRKK</sequence>
<keyword evidence="1" id="KW-0433">Leucine-rich repeat</keyword>
<feature type="compositionally biased region" description="Polar residues" evidence="4">
    <location>
        <begin position="113"/>
        <end position="130"/>
    </location>
</feature>
<keyword evidence="7" id="KW-1185">Reference proteome</keyword>
<evidence type="ECO:0000256" key="1">
    <source>
        <dbReference type="ARBA" id="ARBA00022614"/>
    </source>
</evidence>
<evidence type="ECO:0000313" key="7">
    <source>
        <dbReference type="Proteomes" id="UP000596742"/>
    </source>
</evidence>
<accession>A0A8B6DWV3</accession>
<evidence type="ECO:0000256" key="5">
    <source>
        <dbReference type="SAM" id="SignalP"/>
    </source>
</evidence>
<evidence type="ECO:0000256" key="3">
    <source>
        <dbReference type="ARBA" id="ARBA00022737"/>
    </source>
</evidence>
<dbReference type="Pfam" id="PF13855">
    <property type="entry name" value="LRR_8"/>
    <property type="match status" value="1"/>
</dbReference>
<dbReference type="Gene3D" id="3.80.10.10">
    <property type="entry name" value="Ribonuclease Inhibitor"/>
    <property type="match status" value="1"/>
</dbReference>
<organism evidence="6 7">
    <name type="scientific">Mytilus galloprovincialis</name>
    <name type="common">Mediterranean mussel</name>
    <dbReference type="NCBI Taxonomy" id="29158"/>
    <lineage>
        <taxon>Eukaryota</taxon>
        <taxon>Metazoa</taxon>
        <taxon>Spiralia</taxon>
        <taxon>Lophotrochozoa</taxon>
        <taxon>Mollusca</taxon>
        <taxon>Bivalvia</taxon>
        <taxon>Autobranchia</taxon>
        <taxon>Pteriomorphia</taxon>
        <taxon>Mytilida</taxon>
        <taxon>Mytiloidea</taxon>
        <taxon>Mytilidae</taxon>
        <taxon>Mytilinae</taxon>
        <taxon>Mytilus</taxon>
    </lineage>
</organism>
<proteinExistence type="predicted"/>
<evidence type="ECO:0000256" key="2">
    <source>
        <dbReference type="ARBA" id="ARBA00022729"/>
    </source>
</evidence>
<keyword evidence="2 5" id="KW-0732">Signal</keyword>
<dbReference type="PANTHER" id="PTHR24369:SF210">
    <property type="entry name" value="CHAOPTIN-RELATED"/>
    <property type="match status" value="1"/>
</dbReference>
<dbReference type="InterPro" id="IPR050541">
    <property type="entry name" value="LRR_TM_domain-containing"/>
</dbReference>
<dbReference type="InterPro" id="IPR032675">
    <property type="entry name" value="LRR_dom_sf"/>
</dbReference>
<dbReference type="PANTHER" id="PTHR24369">
    <property type="entry name" value="ANTIGEN BSP, PUTATIVE-RELATED"/>
    <property type="match status" value="1"/>
</dbReference>
<dbReference type="GO" id="GO:0005886">
    <property type="term" value="C:plasma membrane"/>
    <property type="evidence" value="ECO:0007669"/>
    <property type="project" value="TreeGrafter"/>
</dbReference>
<gene>
    <name evidence="6" type="ORF">MGAL_10B082193</name>
</gene>
<dbReference type="SMART" id="SM00369">
    <property type="entry name" value="LRR_TYP"/>
    <property type="match status" value="2"/>
</dbReference>
<dbReference type="OrthoDB" id="6122461at2759"/>
<keyword evidence="3" id="KW-0677">Repeat</keyword>
<reference evidence="6" key="1">
    <citation type="submission" date="2018-11" db="EMBL/GenBank/DDBJ databases">
        <authorList>
            <person name="Alioto T."/>
            <person name="Alioto T."/>
        </authorList>
    </citation>
    <scope>NUCLEOTIDE SEQUENCE</scope>
</reference>
<dbReference type="SUPFAM" id="SSF52058">
    <property type="entry name" value="L domain-like"/>
    <property type="match status" value="1"/>
</dbReference>
<dbReference type="Proteomes" id="UP000596742">
    <property type="component" value="Unassembled WGS sequence"/>
</dbReference>
<evidence type="ECO:0000256" key="4">
    <source>
        <dbReference type="SAM" id="MobiDB-lite"/>
    </source>
</evidence>
<feature type="region of interest" description="Disordered" evidence="4">
    <location>
        <begin position="113"/>
        <end position="139"/>
    </location>
</feature>
<dbReference type="EMBL" id="UYJE01004169">
    <property type="protein sequence ID" value="VDI25548.1"/>
    <property type="molecule type" value="Genomic_DNA"/>
</dbReference>